<evidence type="ECO:0000256" key="1">
    <source>
        <dbReference type="SAM" id="MobiDB-lite"/>
    </source>
</evidence>
<proteinExistence type="predicted"/>
<dbReference type="AlphaFoldDB" id="A0A4Y2G7V2"/>
<accession>A0A4Y2G7V2</accession>
<dbReference type="Proteomes" id="UP000499080">
    <property type="component" value="Unassembled WGS sequence"/>
</dbReference>
<feature type="compositionally biased region" description="Basic and acidic residues" evidence="1">
    <location>
        <begin position="106"/>
        <end position="116"/>
    </location>
</feature>
<name>A0A4Y2G7V2_ARAVE</name>
<feature type="region of interest" description="Disordered" evidence="1">
    <location>
        <begin position="54"/>
        <end position="134"/>
    </location>
</feature>
<dbReference type="EMBL" id="BGPR01001276">
    <property type="protein sequence ID" value="GBM49922.1"/>
    <property type="molecule type" value="Genomic_DNA"/>
</dbReference>
<comment type="caution">
    <text evidence="2">The sequence shown here is derived from an EMBL/GenBank/DDBJ whole genome shotgun (WGS) entry which is preliminary data.</text>
</comment>
<protein>
    <submittedName>
        <fullName evidence="2">Uncharacterized protein</fullName>
    </submittedName>
</protein>
<organism evidence="2 3">
    <name type="scientific">Araneus ventricosus</name>
    <name type="common">Orbweaver spider</name>
    <name type="synonym">Epeira ventricosa</name>
    <dbReference type="NCBI Taxonomy" id="182803"/>
    <lineage>
        <taxon>Eukaryota</taxon>
        <taxon>Metazoa</taxon>
        <taxon>Ecdysozoa</taxon>
        <taxon>Arthropoda</taxon>
        <taxon>Chelicerata</taxon>
        <taxon>Arachnida</taxon>
        <taxon>Araneae</taxon>
        <taxon>Araneomorphae</taxon>
        <taxon>Entelegynae</taxon>
        <taxon>Araneoidea</taxon>
        <taxon>Araneidae</taxon>
        <taxon>Araneus</taxon>
    </lineage>
</organism>
<keyword evidence="3" id="KW-1185">Reference proteome</keyword>
<dbReference type="OrthoDB" id="10599972at2759"/>
<gene>
    <name evidence="2" type="ORF">AVEN_117601_1</name>
</gene>
<evidence type="ECO:0000313" key="3">
    <source>
        <dbReference type="Proteomes" id="UP000499080"/>
    </source>
</evidence>
<reference evidence="2 3" key="1">
    <citation type="journal article" date="2019" name="Sci. Rep.">
        <title>Orb-weaving spider Araneus ventricosus genome elucidates the spidroin gene catalogue.</title>
        <authorList>
            <person name="Kono N."/>
            <person name="Nakamura H."/>
            <person name="Ohtoshi R."/>
            <person name="Moran D.A.P."/>
            <person name="Shinohara A."/>
            <person name="Yoshida Y."/>
            <person name="Fujiwara M."/>
            <person name="Mori M."/>
            <person name="Tomita M."/>
            <person name="Arakawa K."/>
        </authorList>
    </citation>
    <scope>NUCLEOTIDE SEQUENCE [LARGE SCALE GENOMIC DNA]</scope>
</reference>
<evidence type="ECO:0000313" key="2">
    <source>
        <dbReference type="EMBL" id="GBM49922.1"/>
    </source>
</evidence>
<sequence>MGGSIVLPLVSWGSLERGCRLRSPSWSSDHGQNCGVRPKIALVLLQNGAAQLESPWRDGGLQRPGDPDLRGDVPPAGHLPVGGGRTGKAPPGHDAEGGLQRCTEAGAREEVPDTEVHQQAGQEETGREAGPQGLAGDLLNMINLTFYAL</sequence>